<dbReference type="PANTHER" id="PTHR42928:SF5">
    <property type="entry name" value="BLR1237 PROTEIN"/>
    <property type="match status" value="1"/>
</dbReference>
<name>A0A9X2BWW9_9PROT</name>
<dbReference type="SUPFAM" id="SSF53850">
    <property type="entry name" value="Periplasmic binding protein-like II"/>
    <property type="match status" value="1"/>
</dbReference>
<dbReference type="CDD" id="cd13578">
    <property type="entry name" value="PBP2_Bug27"/>
    <property type="match status" value="1"/>
</dbReference>
<dbReference type="Gene3D" id="3.40.190.150">
    <property type="entry name" value="Bordetella uptake gene, domain 1"/>
    <property type="match status" value="1"/>
</dbReference>
<proteinExistence type="inferred from homology"/>
<dbReference type="InterPro" id="IPR042100">
    <property type="entry name" value="Bug_dom1"/>
</dbReference>
<accession>A0A9X2BWW9</accession>
<comment type="similarity">
    <text evidence="1">Belongs to the UPF0065 (bug) family.</text>
</comment>
<dbReference type="EMBL" id="JALPRX010000178">
    <property type="protein sequence ID" value="MCK8788097.1"/>
    <property type="molecule type" value="Genomic_DNA"/>
</dbReference>
<dbReference type="PANTHER" id="PTHR42928">
    <property type="entry name" value="TRICARBOXYLATE-BINDING PROTEIN"/>
    <property type="match status" value="1"/>
</dbReference>
<evidence type="ECO:0000313" key="4">
    <source>
        <dbReference type="Proteomes" id="UP001139516"/>
    </source>
</evidence>
<dbReference type="PIRSF" id="PIRSF017082">
    <property type="entry name" value="YflP"/>
    <property type="match status" value="1"/>
</dbReference>
<sequence length="340" mass="35412">MGQHPSRGGDKSSPGRPGTLSRRRLAVAGFASVVSMRDARAQAWPTHPIRLIVAFSPGGFTDIAARLLAQGLSIELGQPVVVENRAGAGGIIGTEAAAQAVPDGYTLLLGTISTHAMNVGLYRQLPYDPMRSFTAVSRVASGPNILVAHPSLPATSVAELIALARARPGRITYGSGGIGTTTHLAGELFKSMAGVDLLHVPFRSPAPAATALLSGQVDIMFDTAPSALPPVRQGRLRALGITSPRRSPDLPDLPSLAETLPGFEMRTWVGVFAPAGTPAAIVNRLDAATRAALAGPDLPGRFAELGMRPFPAGPDEFATYVEAEIGKWVDVTRRGGITAE</sequence>
<dbReference type="AlphaFoldDB" id="A0A9X2BWW9"/>
<organism evidence="3 4">
    <name type="scientific">Roseomonas acroporae</name>
    <dbReference type="NCBI Taxonomy" id="2937791"/>
    <lineage>
        <taxon>Bacteria</taxon>
        <taxon>Pseudomonadati</taxon>
        <taxon>Pseudomonadota</taxon>
        <taxon>Alphaproteobacteria</taxon>
        <taxon>Acetobacterales</taxon>
        <taxon>Roseomonadaceae</taxon>
        <taxon>Roseomonas</taxon>
    </lineage>
</organism>
<dbReference type="Proteomes" id="UP001139516">
    <property type="component" value="Unassembled WGS sequence"/>
</dbReference>
<dbReference type="Gene3D" id="3.40.190.10">
    <property type="entry name" value="Periplasmic binding protein-like II"/>
    <property type="match status" value="1"/>
</dbReference>
<keyword evidence="4" id="KW-1185">Reference proteome</keyword>
<protein>
    <submittedName>
        <fullName evidence="3">Tripartite tricarboxylate transporter substrate binding protein</fullName>
    </submittedName>
</protein>
<feature type="region of interest" description="Disordered" evidence="2">
    <location>
        <begin position="1"/>
        <end position="20"/>
    </location>
</feature>
<evidence type="ECO:0000313" key="3">
    <source>
        <dbReference type="EMBL" id="MCK8788097.1"/>
    </source>
</evidence>
<gene>
    <name evidence="3" type="ORF">M0638_27450</name>
</gene>
<dbReference type="Pfam" id="PF03401">
    <property type="entry name" value="TctC"/>
    <property type="match status" value="1"/>
</dbReference>
<reference evidence="3" key="1">
    <citation type="submission" date="2022-04" db="EMBL/GenBank/DDBJ databases">
        <title>Roseomonas acroporae sp. nov., isolated from coral Acropora digitifera.</title>
        <authorList>
            <person name="Sun H."/>
        </authorList>
    </citation>
    <scope>NUCLEOTIDE SEQUENCE</scope>
    <source>
        <strain evidence="3">NAR14</strain>
    </source>
</reference>
<evidence type="ECO:0000256" key="2">
    <source>
        <dbReference type="SAM" id="MobiDB-lite"/>
    </source>
</evidence>
<comment type="caution">
    <text evidence="3">The sequence shown here is derived from an EMBL/GenBank/DDBJ whole genome shotgun (WGS) entry which is preliminary data.</text>
</comment>
<dbReference type="InterPro" id="IPR005064">
    <property type="entry name" value="BUG"/>
</dbReference>
<evidence type="ECO:0000256" key="1">
    <source>
        <dbReference type="ARBA" id="ARBA00006987"/>
    </source>
</evidence>
<dbReference type="RefSeq" id="WP_248670139.1">
    <property type="nucleotide sequence ID" value="NZ_JALPRX010000178.1"/>
</dbReference>